<dbReference type="EC" id="1.1.1.18" evidence="4"/>
<dbReference type="InterPro" id="IPR051010">
    <property type="entry name" value="BCAA_transport"/>
</dbReference>
<sequence>MSVRSSQRWAALPAAALLALAVTSCSGDDAEPEDAAESTAAPATPAAVPLEAEGLPEGASIGVVVSLSSPDDSGAQWNEAAEGAEVAAYRLGLGGTPVDVVAVDDRGTVEGAEQAVQDLAEQGVAGVVVASSGPHVAGAVDAAAETGVPVLLPYAPSPALPDGAPVWLTGPAQTAIADELTGAIDAAGVSKPVLVDAGGGELPTLAPAAQRALAVGAPVSAADRLATEIARLADDAEVDSVVVTGPASRQAVMVRALQGSAVSLPVFLTPDALSPVLATDLVEADGSLASEMVTVGEDTGDVAALEPGATGESLSAYFAAVRAAAADPAVEDFFDGEPFSTIAGSADTRSHDAVVALARAAAEAGSTEPAAVADALGDLQLDRADGLTGSGLDFSSSRALPADQVVALQATSQDPGVRPVSGSAPAPRLFWFAVPRG</sequence>
<proteinExistence type="predicted"/>
<dbReference type="PROSITE" id="PS51257">
    <property type="entry name" value="PROKAR_LIPOPROTEIN"/>
    <property type="match status" value="1"/>
</dbReference>
<dbReference type="PANTHER" id="PTHR30483:SF6">
    <property type="entry name" value="PERIPLASMIC BINDING PROTEIN OF ABC TRANSPORTER FOR NATURAL AMINO ACIDS"/>
    <property type="match status" value="1"/>
</dbReference>
<evidence type="ECO:0000256" key="1">
    <source>
        <dbReference type="ARBA" id="ARBA00022729"/>
    </source>
</evidence>
<protein>
    <submittedName>
        <fullName evidence="4">Inositol 2-dehydrogenase/D-chiro-inositol 3-dehydrogenase</fullName>
        <ecNumber evidence="4">1.1.1.18</ecNumber>
    </submittedName>
</protein>
<dbReference type="PANTHER" id="PTHR30483">
    <property type="entry name" value="LEUCINE-SPECIFIC-BINDING PROTEIN"/>
    <property type="match status" value="1"/>
</dbReference>
<dbReference type="EMBL" id="CP075371">
    <property type="protein sequence ID" value="QVT78098.1"/>
    <property type="molecule type" value="Genomic_DNA"/>
</dbReference>
<feature type="domain" description="Leucine-binding protein" evidence="3">
    <location>
        <begin position="61"/>
        <end position="386"/>
    </location>
</feature>
<evidence type="ECO:0000259" key="3">
    <source>
        <dbReference type="Pfam" id="PF13458"/>
    </source>
</evidence>
<dbReference type="Proteomes" id="UP000679307">
    <property type="component" value="Chromosome"/>
</dbReference>
<feature type="signal peptide" evidence="2">
    <location>
        <begin position="1"/>
        <end position="26"/>
    </location>
</feature>
<name>A0ABX8EG62_9ACTN</name>
<keyword evidence="5" id="KW-1185">Reference proteome</keyword>
<evidence type="ECO:0000313" key="5">
    <source>
        <dbReference type="Proteomes" id="UP000679307"/>
    </source>
</evidence>
<dbReference type="Pfam" id="PF13458">
    <property type="entry name" value="Peripla_BP_6"/>
    <property type="match status" value="1"/>
</dbReference>
<dbReference type="InterPro" id="IPR028081">
    <property type="entry name" value="Leu-bd"/>
</dbReference>
<evidence type="ECO:0000313" key="4">
    <source>
        <dbReference type="EMBL" id="QVT78098.1"/>
    </source>
</evidence>
<dbReference type="GO" id="GO:0050112">
    <property type="term" value="F:inositol 2-dehydrogenase (NAD+) activity"/>
    <property type="evidence" value="ECO:0007669"/>
    <property type="project" value="UniProtKB-EC"/>
</dbReference>
<gene>
    <name evidence="4" type="primary">iolG</name>
    <name evidence="4" type="ORF">ENKNEFLB_00470</name>
</gene>
<keyword evidence="4" id="KW-0560">Oxidoreductase</keyword>
<organism evidence="4 5">
    <name type="scientific">Nocardioides aquaticus</name>
    <dbReference type="NCBI Taxonomy" id="160826"/>
    <lineage>
        <taxon>Bacteria</taxon>
        <taxon>Bacillati</taxon>
        <taxon>Actinomycetota</taxon>
        <taxon>Actinomycetes</taxon>
        <taxon>Propionibacteriales</taxon>
        <taxon>Nocardioidaceae</taxon>
        <taxon>Nocardioides</taxon>
    </lineage>
</organism>
<accession>A0ABX8EG62</accession>
<keyword evidence="1 2" id="KW-0732">Signal</keyword>
<evidence type="ECO:0000256" key="2">
    <source>
        <dbReference type="SAM" id="SignalP"/>
    </source>
</evidence>
<feature type="chain" id="PRO_5045108709" evidence="2">
    <location>
        <begin position="27"/>
        <end position="437"/>
    </location>
</feature>
<reference evidence="4 5" key="1">
    <citation type="submission" date="2021-05" db="EMBL/GenBank/DDBJ databases">
        <title>Complete genome of Nocardioides aquaticus KCTC 9944T isolated from meromictic and hypersaline Ekho Lake, Antarctica.</title>
        <authorList>
            <person name="Hwang K."/>
            <person name="Kim K.M."/>
            <person name="Choe H."/>
        </authorList>
    </citation>
    <scope>NUCLEOTIDE SEQUENCE [LARGE SCALE GENOMIC DNA]</scope>
    <source>
        <strain evidence="4 5">KCTC 9944</strain>
    </source>
</reference>